<proteinExistence type="predicted"/>
<organism evidence="2 3">
    <name type="scientific">Planoprotostelium fungivorum</name>
    <dbReference type="NCBI Taxonomy" id="1890364"/>
    <lineage>
        <taxon>Eukaryota</taxon>
        <taxon>Amoebozoa</taxon>
        <taxon>Evosea</taxon>
        <taxon>Variosea</taxon>
        <taxon>Cavosteliida</taxon>
        <taxon>Cavosteliaceae</taxon>
        <taxon>Planoprotostelium</taxon>
    </lineage>
</organism>
<protein>
    <submittedName>
        <fullName evidence="2">Uncharacterized protein</fullName>
    </submittedName>
</protein>
<name>A0A2P6NW16_9EUKA</name>
<accession>A0A2P6NW16</accession>
<sequence>MPPTRRTSSRSKPSANKIEGKTVNLIQEPWTLEQEGNVKKYFALYADLSLDDALFLTGNMVLGRSPISVALKLHELGLIDEDKLLGHFPDLEGRLSRKEKTIKKEKIVEPKVNVNIALEKFEAVPESLKALEWLKSKLQEALLFIEFEQMTIGNETILPSKESIPFQIIPLEDEEWTYMKMRAVQLFFKALRFASPDTCTEFWSVPSNTSKTDVSDAMKSLTTTSRKLTQLIAENNAKALKAREEEFMQQRRAQWTANLQAGSILSTDRSPVKIPKSSVADLRGDQKTCQPKRPVRSPLRPLTANAPTIREAQLRRTPPKASSLDDIFVSPVHKRTKKVFPVRPAQAFLAE</sequence>
<reference evidence="2 3" key="1">
    <citation type="journal article" date="2018" name="Genome Biol. Evol.">
        <title>Multiple Roots of Fruiting Body Formation in Amoebozoa.</title>
        <authorList>
            <person name="Hillmann F."/>
            <person name="Forbes G."/>
            <person name="Novohradska S."/>
            <person name="Ferling I."/>
            <person name="Riege K."/>
            <person name="Groth M."/>
            <person name="Westermann M."/>
            <person name="Marz M."/>
            <person name="Spaller T."/>
            <person name="Winckler T."/>
            <person name="Schaap P."/>
            <person name="Glockner G."/>
        </authorList>
    </citation>
    <scope>NUCLEOTIDE SEQUENCE [LARGE SCALE GENOMIC DNA]</scope>
    <source>
        <strain evidence="2 3">Jena</strain>
    </source>
</reference>
<evidence type="ECO:0000313" key="3">
    <source>
        <dbReference type="Proteomes" id="UP000241769"/>
    </source>
</evidence>
<dbReference type="AlphaFoldDB" id="A0A2P6NW16"/>
<dbReference type="Proteomes" id="UP000241769">
    <property type="component" value="Unassembled WGS sequence"/>
</dbReference>
<feature type="region of interest" description="Disordered" evidence="1">
    <location>
        <begin position="281"/>
        <end position="309"/>
    </location>
</feature>
<gene>
    <name evidence="2" type="ORF">PROFUN_03980</name>
</gene>
<keyword evidence="3" id="KW-1185">Reference proteome</keyword>
<evidence type="ECO:0000256" key="1">
    <source>
        <dbReference type="SAM" id="MobiDB-lite"/>
    </source>
</evidence>
<evidence type="ECO:0000313" key="2">
    <source>
        <dbReference type="EMBL" id="PRP88157.1"/>
    </source>
</evidence>
<dbReference type="EMBL" id="MDYQ01000013">
    <property type="protein sequence ID" value="PRP88157.1"/>
    <property type="molecule type" value="Genomic_DNA"/>
</dbReference>
<dbReference type="InParanoid" id="A0A2P6NW16"/>
<comment type="caution">
    <text evidence="2">The sequence shown here is derived from an EMBL/GenBank/DDBJ whole genome shotgun (WGS) entry which is preliminary data.</text>
</comment>